<dbReference type="EMBL" id="CAJGYM010000002">
    <property type="protein sequence ID" value="CAD6184977.1"/>
    <property type="molecule type" value="Genomic_DNA"/>
</dbReference>
<sequence>MTCSSVRAAVTGDAFNARQTDDIRVEQRSPEWREDVWCASRCQSFGSWQPELSKHQLNFKSFVVGGSNVHISGSAMPPMNNSSNIMNAGIGFASCWSNQVLSAALIASDAPPENHVVNNECAK</sequence>
<reference evidence="1" key="1">
    <citation type="submission" date="2020-10" db="EMBL/GenBank/DDBJ databases">
        <authorList>
            <person name="Kikuchi T."/>
        </authorList>
    </citation>
    <scope>NUCLEOTIDE SEQUENCE</scope>
    <source>
        <strain evidence="1">NKZ352</strain>
    </source>
</reference>
<protein>
    <submittedName>
        <fullName evidence="1">Uncharacterized protein</fullName>
    </submittedName>
</protein>
<evidence type="ECO:0000313" key="2">
    <source>
        <dbReference type="Proteomes" id="UP000835052"/>
    </source>
</evidence>
<comment type="caution">
    <text evidence="1">The sequence shown here is derived from an EMBL/GenBank/DDBJ whole genome shotgun (WGS) entry which is preliminary data.</text>
</comment>
<dbReference type="Proteomes" id="UP000835052">
    <property type="component" value="Unassembled WGS sequence"/>
</dbReference>
<gene>
    <name evidence="1" type="ORF">CAUJ_LOCUS896</name>
</gene>
<keyword evidence="2" id="KW-1185">Reference proteome</keyword>
<proteinExistence type="predicted"/>
<organism evidence="1 2">
    <name type="scientific">Caenorhabditis auriculariae</name>
    <dbReference type="NCBI Taxonomy" id="2777116"/>
    <lineage>
        <taxon>Eukaryota</taxon>
        <taxon>Metazoa</taxon>
        <taxon>Ecdysozoa</taxon>
        <taxon>Nematoda</taxon>
        <taxon>Chromadorea</taxon>
        <taxon>Rhabditida</taxon>
        <taxon>Rhabditina</taxon>
        <taxon>Rhabditomorpha</taxon>
        <taxon>Rhabditoidea</taxon>
        <taxon>Rhabditidae</taxon>
        <taxon>Peloderinae</taxon>
        <taxon>Caenorhabditis</taxon>
    </lineage>
</organism>
<accession>A0A8S1GN77</accession>
<name>A0A8S1GN77_9PELO</name>
<evidence type="ECO:0000313" key="1">
    <source>
        <dbReference type="EMBL" id="CAD6184977.1"/>
    </source>
</evidence>
<dbReference type="AlphaFoldDB" id="A0A8S1GN77"/>